<dbReference type="PIRSF" id="PIRSF001221">
    <property type="entry name" value="Amidase_fungi"/>
    <property type="match status" value="1"/>
</dbReference>
<feature type="domain" description="Amidase" evidence="2">
    <location>
        <begin position="29"/>
        <end position="462"/>
    </location>
</feature>
<dbReference type="RefSeq" id="WP_210308440.1">
    <property type="nucleotide sequence ID" value="NZ_JACHOO010000003.1"/>
</dbReference>
<dbReference type="InterPro" id="IPR036928">
    <property type="entry name" value="AS_sf"/>
</dbReference>
<dbReference type="SUPFAM" id="SSF75304">
    <property type="entry name" value="Amidase signature (AS) enzymes"/>
    <property type="match status" value="1"/>
</dbReference>
<comment type="caution">
    <text evidence="3">The sequence shown here is derived from an EMBL/GenBank/DDBJ whole genome shotgun (WGS) entry which is preliminary data.</text>
</comment>
<dbReference type="EC" id="6.3.5.6" evidence="3"/>
<dbReference type="EC" id="6.3.5.7" evidence="3"/>
<protein>
    <submittedName>
        <fullName evidence="3">Aspartyl-tRNA(Asn)/glutamyl-tRNA(Gln) amidotransferase subunit A</fullName>
        <ecNumber evidence="3">6.3.5.6</ecNumber>
        <ecNumber evidence="3">6.3.5.7</ecNumber>
    </submittedName>
</protein>
<dbReference type="PANTHER" id="PTHR11895">
    <property type="entry name" value="TRANSAMIDASE"/>
    <property type="match status" value="1"/>
</dbReference>
<keyword evidence="3" id="KW-0808">Transferase</keyword>
<dbReference type="PANTHER" id="PTHR11895:SF7">
    <property type="entry name" value="GLUTAMYL-TRNA(GLN) AMIDOTRANSFERASE SUBUNIT A, MITOCHONDRIAL"/>
    <property type="match status" value="1"/>
</dbReference>
<organism evidence="3 4">
    <name type="scientific">Prosthecomicrobium pneumaticum</name>
    <dbReference type="NCBI Taxonomy" id="81895"/>
    <lineage>
        <taxon>Bacteria</taxon>
        <taxon>Pseudomonadati</taxon>
        <taxon>Pseudomonadota</taxon>
        <taxon>Alphaproteobacteria</taxon>
        <taxon>Hyphomicrobiales</taxon>
        <taxon>Kaistiaceae</taxon>
        <taxon>Prosthecomicrobium</taxon>
    </lineage>
</organism>
<evidence type="ECO:0000256" key="1">
    <source>
        <dbReference type="ARBA" id="ARBA00009199"/>
    </source>
</evidence>
<sequence>MTTSDNAIARMTAVEIAEKVRSKALSALEVAEAALRRMETLEPHISAYCVPTPEVARAAARAVDAKIAAGEDAGPLGGVPIGIKDLVATAGIETAMGSNLYKGWVPEEDDIVVERLKAAGAVILGKTTVPEFGYSGVGHNPLGITARNPWNLAMTPGGSSAGSGASVACGVSPFAIGSDGGGSIRIPSAHSGLYGMKASMGRVPLYPGCRDERFPGVSSWESLEHIGPMSRTVADSALMLSVIAAGPDMRDRYSLPGPEFDWNAAAKPRSLAGLRVAYSSDWGYAAVDPEVRRVVGEAVKVFERDLGCIVEEAHPGWDNPGPHFWTLVMGESDLTGMRKMIEGRESEVSPHLVALIQHDWKAAEITDAKTVRKAVVNKMWRFMQRYDLLLTPTLAVPPFPVHMQGPEMIEGRMGSTGDWLAFTFPMNMTGQPAASIPAGFTKDGLPVGLQITGRHLADPLVLAASAAFEAAKPWAQVWPPLVAELGL</sequence>
<gene>
    <name evidence="3" type="ORF">GGQ63_001941</name>
</gene>
<dbReference type="EMBL" id="JACHOO010000003">
    <property type="protein sequence ID" value="MBB5752887.1"/>
    <property type="molecule type" value="Genomic_DNA"/>
</dbReference>
<reference evidence="3 4" key="1">
    <citation type="submission" date="2020-08" db="EMBL/GenBank/DDBJ databases">
        <title>Genomic Encyclopedia of Type Strains, Phase IV (KMG-IV): sequencing the most valuable type-strain genomes for metagenomic binning, comparative biology and taxonomic classification.</title>
        <authorList>
            <person name="Goeker M."/>
        </authorList>
    </citation>
    <scope>NUCLEOTIDE SEQUENCE [LARGE SCALE GENOMIC DNA]</scope>
    <source>
        <strain evidence="3 4">DSM 16268</strain>
    </source>
</reference>
<evidence type="ECO:0000259" key="2">
    <source>
        <dbReference type="Pfam" id="PF01425"/>
    </source>
</evidence>
<evidence type="ECO:0000313" key="3">
    <source>
        <dbReference type="EMBL" id="MBB5752887.1"/>
    </source>
</evidence>
<dbReference type="Proteomes" id="UP000523821">
    <property type="component" value="Unassembled WGS sequence"/>
</dbReference>
<dbReference type="InterPro" id="IPR000120">
    <property type="entry name" value="Amidase"/>
</dbReference>
<accession>A0A7W9L1P9</accession>
<dbReference type="AlphaFoldDB" id="A0A7W9L1P9"/>
<dbReference type="GO" id="GO:0016740">
    <property type="term" value="F:transferase activity"/>
    <property type="evidence" value="ECO:0007669"/>
    <property type="project" value="UniProtKB-KW"/>
</dbReference>
<dbReference type="InterPro" id="IPR023631">
    <property type="entry name" value="Amidase_dom"/>
</dbReference>
<proteinExistence type="inferred from homology"/>
<dbReference type="Pfam" id="PF01425">
    <property type="entry name" value="Amidase"/>
    <property type="match status" value="1"/>
</dbReference>
<dbReference type="GO" id="GO:0050567">
    <property type="term" value="F:glutaminyl-tRNA synthase (glutamine-hydrolyzing) activity"/>
    <property type="evidence" value="ECO:0007669"/>
    <property type="project" value="UniProtKB-EC"/>
</dbReference>
<name>A0A7W9L1P9_9HYPH</name>
<keyword evidence="3" id="KW-0436">Ligase</keyword>
<keyword evidence="4" id="KW-1185">Reference proteome</keyword>
<evidence type="ECO:0000313" key="4">
    <source>
        <dbReference type="Proteomes" id="UP000523821"/>
    </source>
</evidence>
<dbReference type="Gene3D" id="3.90.1300.10">
    <property type="entry name" value="Amidase signature (AS) domain"/>
    <property type="match status" value="1"/>
</dbReference>
<comment type="similarity">
    <text evidence="1">Belongs to the amidase family.</text>
</comment>
<dbReference type="GO" id="GO:0050566">
    <property type="term" value="F:asparaginyl-tRNA synthase (glutamine-hydrolyzing) activity"/>
    <property type="evidence" value="ECO:0007669"/>
    <property type="project" value="UniProtKB-EC"/>
</dbReference>